<dbReference type="SUPFAM" id="SSF158745">
    <property type="entry name" value="LanC-like"/>
    <property type="match status" value="1"/>
</dbReference>
<dbReference type="InterPro" id="IPR038498">
    <property type="entry name" value="OspF/SpvC_sf"/>
</dbReference>
<dbReference type="SMART" id="SM00220">
    <property type="entry name" value="S_TKc"/>
    <property type="match status" value="1"/>
</dbReference>
<gene>
    <name evidence="2" type="primary">lanKC</name>
    <name evidence="2" type="ORF">NZH93_26440</name>
</gene>
<dbReference type="SUPFAM" id="SSF56112">
    <property type="entry name" value="Protein kinase-like (PK-like)"/>
    <property type="match status" value="1"/>
</dbReference>
<dbReference type="InterPro" id="IPR011009">
    <property type="entry name" value="Kinase-like_dom_sf"/>
</dbReference>
<dbReference type="GO" id="GO:0005975">
    <property type="term" value="P:carbohydrate metabolic process"/>
    <property type="evidence" value="ECO:0007669"/>
    <property type="project" value="InterPro"/>
</dbReference>
<accession>A0A9X2VPV7</accession>
<dbReference type="InterPro" id="IPR000719">
    <property type="entry name" value="Prot_kinase_dom"/>
</dbReference>
<dbReference type="InterPro" id="IPR057929">
    <property type="entry name" value="RamC_N"/>
</dbReference>
<dbReference type="AlphaFoldDB" id="A0A9X2VPV7"/>
<keyword evidence="3" id="KW-1185">Reference proteome</keyword>
<dbReference type="NCBIfam" id="NF038151">
    <property type="entry name" value="lanthi_synth_III"/>
    <property type="match status" value="1"/>
</dbReference>
<dbReference type="CDD" id="cd04791">
    <property type="entry name" value="LanC_SerThrkinase"/>
    <property type="match status" value="1"/>
</dbReference>
<evidence type="ECO:0000313" key="3">
    <source>
        <dbReference type="Proteomes" id="UP001141259"/>
    </source>
</evidence>
<dbReference type="Gene3D" id="3.30.2430.10">
    <property type="entry name" value="phosphothreonine lyase"/>
    <property type="match status" value="1"/>
</dbReference>
<dbReference type="GO" id="GO:0031179">
    <property type="term" value="P:peptide modification"/>
    <property type="evidence" value="ECO:0007669"/>
    <property type="project" value="InterPro"/>
</dbReference>
<dbReference type="Pfam" id="PF00069">
    <property type="entry name" value="Pkinase"/>
    <property type="match status" value="1"/>
</dbReference>
<reference evidence="2" key="1">
    <citation type="submission" date="2022-08" db="EMBL/GenBank/DDBJ databases">
        <authorList>
            <person name="Tistechok S."/>
            <person name="Samborskyy M."/>
            <person name="Roman I."/>
        </authorList>
    </citation>
    <scope>NUCLEOTIDE SEQUENCE</scope>
    <source>
        <strain evidence="2">DSM 103496</strain>
    </source>
</reference>
<comment type="caution">
    <text evidence="2">The sequence shown here is derived from an EMBL/GenBank/DDBJ whole genome shotgun (WGS) entry which is preliminary data.</text>
</comment>
<dbReference type="RefSeq" id="WP_259625901.1">
    <property type="nucleotide sequence ID" value="NZ_JANYMP010000013.1"/>
</dbReference>
<dbReference type="Proteomes" id="UP001141259">
    <property type="component" value="Unassembled WGS sequence"/>
</dbReference>
<sequence length="868" mass="93848">MEDYFWYYQHGLDFYDHPGVSGADGHALVERREPDGWVMTNDSTWTFFRPSVATLPEQGWKVHVSVTQADADAAIEIVAKYCFARSVPFKVLTRRQTHLRQNSKNAPRGRSGKLITIYPVDPVELRAVLDELNTALEGKRGPYVLSDLRWRNGPLYVRYGGFDEMYAVDDRGRRVLAVRRPDGTLVPDSRGPSFRTPPWVELPDYLAEQQLMAKSETTGPMPYTVRKALHFSNGGGIYLAEDPASGKAVVLREARPFAGLDGAGHDAVSRLHREHRTLQDLGDLDFVPTPEKVFTCWEHHFLAQEYVEGLTLMEFLSVHNPATRGGAGADEYRAYVDTALDIVDQIGKAISAIHDRGYVYADLHPRNVMVRPDGRVALVDFEVAYRPGLDPEPTIACPGFVAKHALSGRSRDLYALDCLRVAVFLPLTQMLDLDPEKAVELPEAVTEIFGVPQQVTTDLAERLRPPSATPLGSRRNTEFADAAANPQGAEMRSLTDAMARAIAASATPERQDRLFPGDPRALHDGGYTMAHGAAGVLYALASTGRPVEEHHVDWLLAAARRTPARAGLWDGLHGVALVLHGLGREQEACEILEKAGEKTADVNSVGLHDGLAGIALVLRYMAVVTGDSRWQDALAAIDYRLAVIVSTSGDVTPAADGARAGLMHGLAGAALFFLRRHQDTGDDAYLRLAGRAIEADLEHCRVDAAGEVALVQGVRSMPYLGEGSGGLAEALALYLRRVPDERLATWQTGVVRACRSPFIVEPGLLQGRAGLVMVQAGNMGQPGSAGAGADHVRRLALHAVRRGDATGAGRTVAFPGHRLLRLSMDLASGTAGVLVALDSYARAADPAAAGLSGKAVTWAESTGLPSTA</sequence>
<dbReference type="Pfam" id="PF25816">
    <property type="entry name" value="RamC_N"/>
    <property type="match status" value="1"/>
</dbReference>
<dbReference type="InterPro" id="IPR007822">
    <property type="entry name" value="LANC-like"/>
</dbReference>
<dbReference type="Gene3D" id="1.10.510.10">
    <property type="entry name" value="Transferase(Phosphotransferase) domain 1"/>
    <property type="match status" value="1"/>
</dbReference>
<evidence type="ECO:0000259" key="1">
    <source>
        <dbReference type="PROSITE" id="PS50011"/>
    </source>
</evidence>
<organism evidence="2 3">
    <name type="scientific">Umezawaea endophytica</name>
    <dbReference type="NCBI Taxonomy" id="1654476"/>
    <lineage>
        <taxon>Bacteria</taxon>
        <taxon>Bacillati</taxon>
        <taxon>Actinomycetota</taxon>
        <taxon>Actinomycetes</taxon>
        <taxon>Pseudonocardiales</taxon>
        <taxon>Pseudonocardiaceae</taxon>
        <taxon>Umezawaea</taxon>
    </lineage>
</organism>
<dbReference type="GO" id="GO:0004672">
    <property type="term" value="F:protein kinase activity"/>
    <property type="evidence" value="ECO:0007669"/>
    <property type="project" value="InterPro"/>
</dbReference>
<proteinExistence type="predicted"/>
<protein>
    <submittedName>
        <fullName evidence="2">Class III lanthionine synthetase LanKC</fullName>
    </submittedName>
</protein>
<dbReference type="Gene3D" id="1.50.10.20">
    <property type="match status" value="1"/>
</dbReference>
<dbReference type="GO" id="GO:0005524">
    <property type="term" value="F:ATP binding"/>
    <property type="evidence" value="ECO:0007669"/>
    <property type="project" value="InterPro"/>
</dbReference>
<feature type="domain" description="Protein kinase" evidence="1">
    <location>
        <begin position="223"/>
        <end position="526"/>
    </location>
</feature>
<dbReference type="EMBL" id="JANYMP010000013">
    <property type="protein sequence ID" value="MCS7480409.1"/>
    <property type="molecule type" value="Genomic_DNA"/>
</dbReference>
<dbReference type="InterPro" id="IPR012341">
    <property type="entry name" value="6hp_glycosidase-like_sf"/>
</dbReference>
<evidence type="ECO:0000313" key="2">
    <source>
        <dbReference type="EMBL" id="MCS7480409.1"/>
    </source>
</evidence>
<dbReference type="InterPro" id="IPR058053">
    <property type="entry name" value="RamC_C"/>
</dbReference>
<dbReference type="Gene3D" id="1.50.10.10">
    <property type="match status" value="1"/>
</dbReference>
<dbReference type="SMART" id="SM01260">
    <property type="entry name" value="LANC_like"/>
    <property type="match status" value="1"/>
</dbReference>
<dbReference type="PROSITE" id="PS50011">
    <property type="entry name" value="PROTEIN_KINASE_DOM"/>
    <property type="match status" value="1"/>
</dbReference>
<name>A0A9X2VPV7_9PSEU</name>
<dbReference type="InterPro" id="IPR053524">
    <property type="entry name" value="Aerial_hyphae_peptide-synth"/>
</dbReference>